<name>A0A834HPN5_RHYFE</name>
<comment type="caution">
    <text evidence="7">The sequence shown here is derived from an EMBL/GenBank/DDBJ whole genome shotgun (WGS) entry which is preliminary data.</text>
</comment>
<dbReference type="OrthoDB" id="202234at2759"/>
<protein>
    <recommendedName>
        <fullName evidence="2">1-acylglycerol-3-phosphate O-acyltransferase</fullName>
        <ecNumber evidence="2">2.3.1.51</ecNumber>
    </recommendedName>
</protein>
<dbReference type="EMBL" id="JAACXV010021258">
    <property type="protein sequence ID" value="KAF7263481.1"/>
    <property type="molecule type" value="Genomic_DNA"/>
</dbReference>
<gene>
    <name evidence="7" type="ORF">GWI33_002226</name>
</gene>
<keyword evidence="3" id="KW-0808">Transferase</keyword>
<dbReference type="GO" id="GO:0005783">
    <property type="term" value="C:endoplasmic reticulum"/>
    <property type="evidence" value="ECO:0007669"/>
    <property type="project" value="TreeGrafter"/>
</dbReference>
<keyword evidence="5" id="KW-0472">Membrane</keyword>
<evidence type="ECO:0000313" key="7">
    <source>
        <dbReference type="EMBL" id="KAF7263481.1"/>
    </source>
</evidence>
<keyword evidence="5" id="KW-1133">Transmembrane helix</keyword>
<reference evidence="7" key="1">
    <citation type="submission" date="2020-08" db="EMBL/GenBank/DDBJ databases">
        <title>Genome sequencing and assembly of the red palm weevil Rhynchophorus ferrugineus.</title>
        <authorList>
            <person name="Dias G.B."/>
            <person name="Bergman C.M."/>
            <person name="Manee M."/>
        </authorList>
    </citation>
    <scope>NUCLEOTIDE SEQUENCE</scope>
    <source>
        <strain evidence="7">AA-2017</strain>
        <tissue evidence="7">Whole larva</tissue>
    </source>
</reference>
<dbReference type="CDD" id="cd07989">
    <property type="entry name" value="LPLAT_AGPAT-like"/>
    <property type="match status" value="1"/>
</dbReference>
<dbReference type="PANTHER" id="PTHR10434">
    <property type="entry name" value="1-ACYL-SN-GLYCEROL-3-PHOSPHATE ACYLTRANSFERASE"/>
    <property type="match status" value="1"/>
</dbReference>
<dbReference type="InterPro" id="IPR002123">
    <property type="entry name" value="Plipid/glycerol_acylTrfase"/>
</dbReference>
<dbReference type="GO" id="GO:0006654">
    <property type="term" value="P:phosphatidic acid biosynthetic process"/>
    <property type="evidence" value="ECO:0007669"/>
    <property type="project" value="TreeGrafter"/>
</dbReference>
<evidence type="ECO:0000259" key="6">
    <source>
        <dbReference type="Pfam" id="PF01553"/>
    </source>
</evidence>
<keyword evidence="8" id="KW-1185">Reference proteome</keyword>
<organism evidence="7 8">
    <name type="scientific">Rhynchophorus ferrugineus</name>
    <name type="common">Red palm weevil</name>
    <name type="synonym">Curculio ferrugineus</name>
    <dbReference type="NCBI Taxonomy" id="354439"/>
    <lineage>
        <taxon>Eukaryota</taxon>
        <taxon>Metazoa</taxon>
        <taxon>Ecdysozoa</taxon>
        <taxon>Arthropoda</taxon>
        <taxon>Hexapoda</taxon>
        <taxon>Insecta</taxon>
        <taxon>Pterygota</taxon>
        <taxon>Neoptera</taxon>
        <taxon>Endopterygota</taxon>
        <taxon>Coleoptera</taxon>
        <taxon>Polyphaga</taxon>
        <taxon>Cucujiformia</taxon>
        <taxon>Curculionidae</taxon>
        <taxon>Dryophthorinae</taxon>
        <taxon>Rhynchophorus</taxon>
    </lineage>
</organism>
<proteinExistence type="predicted"/>
<dbReference type="GO" id="GO:0003841">
    <property type="term" value="F:1-acylglycerol-3-phosphate O-acyltransferase activity"/>
    <property type="evidence" value="ECO:0007669"/>
    <property type="project" value="UniProtKB-EC"/>
</dbReference>
<evidence type="ECO:0000256" key="2">
    <source>
        <dbReference type="ARBA" id="ARBA00013211"/>
    </source>
</evidence>
<evidence type="ECO:0000256" key="4">
    <source>
        <dbReference type="ARBA" id="ARBA00023315"/>
    </source>
</evidence>
<feature type="transmembrane region" description="Helical" evidence="5">
    <location>
        <begin position="24"/>
        <end position="45"/>
    </location>
</feature>
<keyword evidence="4" id="KW-0012">Acyltransferase</keyword>
<dbReference type="Pfam" id="PF01553">
    <property type="entry name" value="Acyltransferase"/>
    <property type="match status" value="1"/>
</dbReference>
<feature type="non-terminal residue" evidence="7">
    <location>
        <position position="112"/>
    </location>
</feature>
<sequence length="112" mass="12899">TKLWVFPEGTRRNTGEIHEFKKGAFHAAILAQIPIIPVVFSRYYFLDRVAKRFDQGVVLIKVLEPISTIGKTQKDVDSLISETREKMAEAFKEVNQEVLNNNNTKELLKQPR</sequence>
<evidence type="ECO:0000256" key="3">
    <source>
        <dbReference type="ARBA" id="ARBA00022679"/>
    </source>
</evidence>
<feature type="domain" description="Phospholipid/glycerol acyltransferase" evidence="6">
    <location>
        <begin position="3"/>
        <end position="41"/>
    </location>
</feature>
<dbReference type="SUPFAM" id="SSF69593">
    <property type="entry name" value="Glycerol-3-phosphate (1)-acyltransferase"/>
    <property type="match status" value="1"/>
</dbReference>
<dbReference type="PANTHER" id="PTHR10434:SF11">
    <property type="entry name" value="1-ACYL-SN-GLYCEROL-3-PHOSPHATE ACYLTRANSFERASE"/>
    <property type="match status" value="1"/>
</dbReference>
<evidence type="ECO:0000256" key="5">
    <source>
        <dbReference type="SAM" id="Phobius"/>
    </source>
</evidence>
<dbReference type="AlphaFoldDB" id="A0A834HPN5"/>
<comment type="pathway">
    <text evidence="1">Phospholipid metabolism; CDP-diacylglycerol biosynthesis; CDP-diacylglycerol from sn-glycerol 3-phosphate: step 2/3.</text>
</comment>
<dbReference type="Proteomes" id="UP000625711">
    <property type="component" value="Unassembled WGS sequence"/>
</dbReference>
<keyword evidence="5" id="KW-0812">Transmembrane</keyword>
<dbReference type="EC" id="2.3.1.51" evidence="2"/>
<evidence type="ECO:0000256" key="1">
    <source>
        <dbReference type="ARBA" id="ARBA00004728"/>
    </source>
</evidence>
<accession>A0A834HPN5</accession>
<evidence type="ECO:0000313" key="8">
    <source>
        <dbReference type="Proteomes" id="UP000625711"/>
    </source>
</evidence>